<reference evidence="1" key="2">
    <citation type="journal article" date="2015" name="Data Brief">
        <title>Shoot transcriptome of the giant reed, Arundo donax.</title>
        <authorList>
            <person name="Barrero R.A."/>
            <person name="Guerrero F.D."/>
            <person name="Moolhuijzen P."/>
            <person name="Goolsby J.A."/>
            <person name="Tidwell J."/>
            <person name="Bellgard S.E."/>
            <person name="Bellgard M.I."/>
        </authorList>
    </citation>
    <scope>NUCLEOTIDE SEQUENCE</scope>
    <source>
        <tissue evidence="1">Shoot tissue taken approximately 20 cm above the soil surface</tissue>
    </source>
</reference>
<organism evidence="1">
    <name type="scientific">Arundo donax</name>
    <name type="common">Giant reed</name>
    <name type="synonym">Donax arundinaceus</name>
    <dbReference type="NCBI Taxonomy" id="35708"/>
    <lineage>
        <taxon>Eukaryota</taxon>
        <taxon>Viridiplantae</taxon>
        <taxon>Streptophyta</taxon>
        <taxon>Embryophyta</taxon>
        <taxon>Tracheophyta</taxon>
        <taxon>Spermatophyta</taxon>
        <taxon>Magnoliopsida</taxon>
        <taxon>Liliopsida</taxon>
        <taxon>Poales</taxon>
        <taxon>Poaceae</taxon>
        <taxon>PACMAD clade</taxon>
        <taxon>Arundinoideae</taxon>
        <taxon>Arundineae</taxon>
        <taxon>Arundo</taxon>
    </lineage>
</organism>
<proteinExistence type="predicted"/>
<evidence type="ECO:0000313" key="1">
    <source>
        <dbReference type="EMBL" id="JAD21893.1"/>
    </source>
</evidence>
<dbReference type="EMBL" id="GBRH01276002">
    <property type="protein sequence ID" value="JAD21893.1"/>
    <property type="molecule type" value="Transcribed_RNA"/>
</dbReference>
<name>A0A0A8Y9A6_ARUDO</name>
<protein>
    <submittedName>
        <fullName evidence="1">Uncharacterized protein</fullName>
    </submittedName>
</protein>
<sequence>MEPSRKTLPQIEL</sequence>
<reference evidence="1" key="1">
    <citation type="submission" date="2014-09" db="EMBL/GenBank/DDBJ databases">
        <authorList>
            <person name="Magalhaes I.L.F."/>
            <person name="Oliveira U."/>
            <person name="Santos F.R."/>
            <person name="Vidigal T.H.D.A."/>
            <person name="Brescovit A.D."/>
            <person name="Santos A.J."/>
        </authorList>
    </citation>
    <scope>NUCLEOTIDE SEQUENCE</scope>
    <source>
        <tissue evidence="1">Shoot tissue taken approximately 20 cm above the soil surface</tissue>
    </source>
</reference>
<accession>A0A0A8Y9A6</accession>